<sequence>MDIKKLKRWRLILGNESEECLQNYDKGGFCLDNDQIIMDEALAAIYDDTSSSDDNSSGGSKRSAGLGKSAPRLAKWLGDIRKYFPEDIVTVIQNDAIERKNLTQLLFEPEVLKDVTPDIGMVSTLLALKDQIPEKTKETARELVRKLVADIQERLKNDIERAVAGAINKKEHSPIPSFKAIDWKYTISKNLKNYNVEHKKIIPEKFYYFNRARESNNWTIILDIDQSGSMVESAIYASIVGSIFASIKALKTHVVAFDTSVVDLSKECKNDPVDMIFGIQLGGGTNINKSVAYCQDLITEPEQSIFILISDLYEGGNQAQLIKRMKDMKESGVKVICLLAISDDGIPAYDERLAKKFAALDIPTFGATPNLLPELIEKVLKGKDLTSKNGLE</sequence>
<dbReference type="Gene3D" id="3.40.50.410">
    <property type="entry name" value="von Willebrand factor, type A domain"/>
    <property type="match status" value="1"/>
</dbReference>
<dbReference type="Pfam" id="PF05762">
    <property type="entry name" value="VWA_CoxE"/>
    <property type="match status" value="1"/>
</dbReference>
<name>A0ABY8E9Z3_9FIRM</name>
<dbReference type="PANTHER" id="PTHR30634:SF16">
    <property type="entry name" value="OUTER-MEMBRANE LIPOPROTEIN LOLB"/>
    <property type="match status" value="1"/>
</dbReference>
<evidence type="ECO:0000313" key="1">
    <source>
        <dbReference type="EMBL" id="WFD09723.1"/>
    </source>
</evidence>
<dbReference type="SUPFAM" id="SSF53300">
    <property type="entry name" value="vWA-like"/>
    <property type="match status" value="1"/>
</dbReference>
<evidence type="ECO:0000313" key="2">
    <source>
        <dbReference type="Proteomes" id="UP001222800"/>
    </source>
</evidence>
<accession>A0ABY8E9Z3</accession>
<dbReference type="InterPro" id="IPR050458">
    <property type="entry name" value="LolB"/>
</dbReference>
<protein>
    <submittedName>
        <fullName evidence="1">VWA domain-containing protein</fullName>
    </submittedName>
</protein>
<reference evidence="1 2" key="1">
    <citation type="submission" date="2023-03" db="EMBL/GenBank/DDBJ databases">
        <title>Complete genome sequence of Tepidibacter sp. SWIR-1, isolated from a deep-sea hydrothermal vent.</title>
        <authorList>
            <person name="Li X."/>
        </authorList>
    </citation>
    <scope>NUCLEOTIDE SEQUENCE [LARGE SCALE GENOMIC DNA]</scope>
    <source>
        <strain evidence="1 2">SWIR-1</strain>
    </source>
</reference>
<dbReference type="RefSeq" id="WP_277731662.1">
    <property type="nucleotide sequence ID" value="NZ_CP120733.1"/>
</dbReference>
<dbReference type="EMBL" id="CP120733">
    <property type="protein sequence ID" value="WFD09723.1"/>
    <property type="molecule type" value="Genomic_DNA"/>
</dbReference>
<keyword evidence="2" id="KW-1185">Reference proteome</keyword>
<dbReference type="InterPro" id="IPR036465">
    <property type="entry name" value="vWFA_dom_sf"/>
</dbReference>
<gene>
    <name evidence="1" type="ORF">P4S50_15195</name>
</gene>
<dbReference type="Proteomes" id="UP001222800">
    <property type="component" value="Chromosome"/>
</dbReference>
<organism evidence="1 2">
    <name type="scientific">Tepidibacter hydrothermalis</name>
    <dbReference type="NCBI Taxonomy" id="3036126"/>
    <lineage>
        <taxon>Bacteria</taxon>
        <taxon>Bacillati</taxon>
        <taxon>Bacillota</taxon>
        <taxon>Clostridia</taxon>
        <taxon>Peptostreptococcales</taxon>
        <taxon>Peptostreptococcaceae</taxon>
        <taxon>Tepidibacter</taxon>
    </lineage>
</organism>
<dbReference type="PANTHER" id="PTHR30634">
    <property type="entry name" value="OUTER MEMBRANE LOLAB LIPOPROTEIN INSERTION APPARATUS"/>
    <property type="match status" value="1"/>
</dbReference>
<dbReference type="InterPro" id="IPR008912">
    <property type="entry name" value="Uncharacterised_CoxE"/>
</dbReference>
<proteinExistence type="predicted"/>